<name>A0A914Q0B0_9BILA</name>
<feature type="region of interest" description="Disordered" evidence="1">
    <location>
        <begin position="543"/>
        <end position="612"/>
    </location>
</feature>
<feature type="region of interest" description="Disordered" evidence="1">
    <location>
        <begin position="779"/>
        <end position="801"/>
    </location>
</feature>
<dbReference type="AlphaFoldDB" id="A0A914Q0B0"/>
<feature type="region of interest" description="Disordered" evidence="1">
    <location>
        <begin position="291"/>
        <end position="328"/>
    </location>
</feature>
<feature type="region of interest" description="Disordered" evidence="1">
    <location>
        <begin position="349"/>
        <end position="369"/>
    </location>
</feature>
<feature type="compositionally biased region" description="Polar residues" evidence="1">
    <location>
        <begin position="522"/>
        <end position="533"/>
    </location>
</feature>
<feature type="region of interest" description="Disordered" evidence="1">
    <location>
        <begin position="514"/>
        <end position="533"/>
    </location>
</feature>
<feature type="compositionally biased region" description="Polar residues" evidence="1">
    <location>
        <begin position="47"/>
        <end position="58"/>
    </location>
</feature>
<evidence type="ECO:0000256" key="1">
    <source>
        <dbReference type="SAM" id="MobiDB-lite"/>
    </source>
</evidence>
<protein>
    <submittedName>
        <fullName evidence="3">Uncharacterized protein</fullName>
    </submittedName>
</protein>
<feature type="region of interest" description="Disordered" evidence="1">
    <location>
        <begin position="28"/>
        <end position="58"/>
    </location>
</feature>
<dbReference type="Proteomes" id="UP000887578">
    <property type="component" value="Unplaced"/>
</dbReference>
<feature type="region of interest" description="Disordered" evidence="1">
    <location>
        <begin position="430"/>
        <end position="464"/>
    </location>
</feature>
<organism evidence="2 3">
    <name type="scientific">Panagrolaimus davidi</name>
    <dbReference type="NCBI Taxonomy" id="227884"/>
    <lineage>
        <taxon>Eukaryota</taxon>
        <taxon>Metazoa</taxon>
        <taxon>Ecdysozoa</taxon>
        <taxon>Nematoda</taxon>
        <taxon>Chromadorea</taxon>
        <taxon>Rhabditida</taxon>
        <taxon>Tylenchina</taxon>
        <taxon>Panagrolaimomorpha</taxon>
        <taxon>Panagrolaimoidea</taxon>
        <taxon>Panagrolaimidae</taxon>
        <taxon>Panagrolaimus</taxon>
    </lineage>
</organism>
<keyword evidence="2" id="KW-1185">Reference proteome</keyword>
<sequence>MERKKTRRSVYRLPNFTAAQRAAYYGLPYIPSNDDEEDDKGIGADSVENQSESSLPSYTISESLINAFIPPGKTPKPDDNNDLTITGENVQVQTQENQTQNESSLPSYTISESLINAFIPPGKTPKPDDDNDRTIAGKNVQVQTQENQTQNESSLPSYTISESLINAFIPPGKTPKPDDDNDRTIAEENVQVQTQENHTQNESSLPSYTISESLCDAFIPPGKTPKPDDDNDRTIAEENVQVQTQENHTQNESSLPSYTISQSVLDAFVPPGKTPKATDAGDDDVEMMEVDGEEDQKSFVSNQHKPLSEPVTTSSQPPFDFRAPQTQPLNTGRVMTSRLSLLLPRFMQPTTSSSARTSKKPVSCSSPVCLKRMNPPPIIAKEARAPTTTSRSLQKPHLTPRKSIAVCRKVLDQSLNAAKLPVIDVSQFKEFQPTEKSRPPRSSGGKRIHPLTPQQTKPSSKFGVSNKVNLNRTKAFDLLQQYQSPVTPRVAAKRITPNPELPGPLQFNELQPVETSRLHHTSGGSNDPESQIDQDFGKLTFADEKESSGSHSDESVKTITPNTPRSSSNVLENVVLQTPTSSKNTTSSRRTIPESPIDHDFENAEPSTSLHRRGGSYIPDSPIDHDFDFADPSPSFNSSVFSVNTPGPSRSAFQKRNPLIPVNFRNESNMTINDSTRSNESVIKITAAQKKNDKKVKYVLAKPKLVKPHSPEIDEQNLRRSQRTRVRQLRSFLNENPIYDIGEDGLATLVDTTTVEVKNPRAEKYLTVSPGEQIVREKALKERQKSRQQFAKVQRERENDL</sequence>
<proteinExistence type="predicted"/>
<reference evidence="3" key="1">
    <citation type="submission" date="2022-11" db="UniProtKB">
        <authorList>
            <consortium name="WormBaseParasite"/>
        </authorList>
    </citation>
    <scope>IDENTIFICATION</scope>
</reference>
<feature type="compositionally biased region" description="Polar residues" evidence="1">
    <location>
        <begin position="298"/>
        <end position="317"/>
    </location>
</feature>
<feature type="compositionally biased region" description="Polar residues" evidence="1">
    <location>
        <begin position="452"/>
        <end position="464"/>
    </location>
</feature>
<dbReference type="WBParaSite" id="PDA_v2.g24580.t1">
    <property type="protein sequence ID" value="PDA_v2.g24580.t1"/>
    <property type="gene ID" value="PDA_v2.g24580"/>
</dbReference>
<accession>A0A914Q0B0</accession>
<evidence type="ECO:0000313" key="2">
    <source>
        <dbReference type="Proteomes" id="UP000887578"/>
    </source>
</evidence>
<evidence type="ECO:0000313" key="3">
    <source>
        <dbReference type="WBParaSite" id="PDA_v2.g24580.t1"/>
    </source>
</evidence>
<feature type="compositionally biased region" description="Low complexity" evidence="1">
    <location>
        <begin position="578"/>
        <end position="590"/>
    </location>
</feature>
<feature type="compositionally biased region" description="Basic and acidic residues" evidence="1">
    <location>
        <begin position="543"/>
        <end position="556"/>
    </location>
</feature>
<feature type="compositionally biased region" description="Polar residues" evidence="1">
    <location>
        <begin position="557"/>
        <end position="577"/>
    </location>
</feature>